<dbReference type="OrthoDB" id="271226at2759"/>
<feature type="region of interest" description="Disordered" evidence="4">
    <location>
        <begin position="780"/>
        <end position="807"/>
    </location>
</feature>
<feature type="region of interest" description="Disordered" evidence="4">
    <location>
        <begin position="863"/>
        <end position="884"/>
    </location>
</feature>
<dbReference type="eggNOG" id="ENOG502QX8C">
    <property type="taxonomic scope" value="Eukaryota"/>
</dbReference>
<dbReference type="PROSITE" id="PS51450">
    <property type="entry name" value="LRR"/>
    <property type="match status" value="3"/>
</dbReference>
<gene>
    <name evidence="5" type="ORF">PFTANZ_01432</name>
</gene>
<keyword evidence="2" id="KW-0677">Repeat</keyword>
<feature type="coiled-coil region" evidence="3">
    <location>
        <begin position="1152"/>
        <end position="1210"/>
    </location>
</feature>
<evidence type="ECO:0000313" key="6">
    <source>
        <dbReference type="Proteomes" id="UP000030708"/>
    </source>
</evidence>
<feature type="coiled-coil region" evidence="3">
    <location>
        <begin position="732"/>
        <end position="762"/>
    </location>
</feature>
<keyword evidence="1" id="KW-0433">Leucine-rich repeat</keyword>
<dbReference type="SUPFAM" id="SSF52058">
    <property type="entry name" value="L domain-like"/>
    <property type="match status" value="1"/>
</dbReference>
<name>A0A024WBW7_PLAFA</name>
<dbReference type="InterPro" id="IPR025875">
    <property type="entry name" value="Leu-rich_rpt_4"/>
</dbReference>
<protein>
    <recommendedName>
        <fullName evidence="7">Leucine-rich repeat protein</fullName>
    </recommendedName>
</protein>
<dbReference type="Gene3D" id="3.80.10.10">
    <property type="entry name" value="Ribonuclease Inhibitor"/>
    <property type="match status" value="2"/>
</dbReference>
<dbReference type="EMBL" id="KI926338">
    <property type="protein sequence ID" value="ETW37860.1"/>
    <property type="molecule type" value="Genomic_DNA"/>
</dbReference>
<dbReference type="SMART" id="SM00365">
    <property type="entry name" value="LRR_SD22"/>
    <property type="match status" value="5"/>
</dbReference>
<evidence type="ECO:0000256" key="3">
    <source>
        <dbReference type="SAM" id="Coils"/>
    </source>
</evidence>
<dbReference type="InterPro" id="IPR032675">
    <property type="entry name" value="LRR_dom_sf"/>
</dbReference>
<dbReference type="InterPro" id="IPR001611">
    <property type="entry name" value="Leu-rich_rpt"/>
</dbReference>
<dbReference type="AlphaFoldDB" id="A0A024WBW7"/>
<organism evidence="5 6">
    <name type="scientific">Plasmodium falciparum Tanzania</name>
    <name type="common">2000708</name>
    <dbReference type="NCBI Taxonomy" id="1036725"/>
    <lineage>
        <taxon>Eukaryota</taxon>
        <taxon>Sar</taxon>
        <taxon>Alveolata</taxon>
        <taxon>Apicomplexa</taxon>
        <taxon>Aconoidasida</taxon>
        <taxon>Haemosporida</taxon>
        <taxon>Plasmodiidae</taxon>
        <taxon>Plasmodium</taxon>
        <taxon>Plasmodium (Laverania)</taxon>
    </lineage>
</organism>
<reference evidence="5 6" key="1">
    <citation type="submission" date="2013-02" db="EMBL/GenBank/DDBJ databases">
        <title>The Genome Annotation of Plasmodium falciparum Tanzania (2000708).</title>
        <authorList>
            <consortium name="The Broad Institute Genome Sequencing Platform"/>
            <consortium name="The Broad Institute Genome Sequencing Center for Infectious Disease"/>
            <person name="Neafsey D."/>
            <person name="Hoffman S."/>
            <person name="Volkman S."/>
            <person name="Rosenthal P."/>
            <person name="Walker B."/>
            <person name="Young S.K."/>
            <person name="Zeng Q."/>
            <person name="Gargeya S."/>
            <person name="Fitzgerald M."/>
            <person name="Haas B."/>
            <person name="Abouelleil A."/>
            <person name="Allen A.W."/>
            <person name="Alvarado L."/>
            <person name="Arachchi H.M."/>
            <person name="Berlin A.M."/>
            <person name="Chapman S.B."/>
            <person name="Gainer-Dewar J."/>
            <person name="Goldberg J."/>
            <person name="Griggs A."/>
            <person name="Gujja S."/>
            <person name="Hansen M."/>
            <person name="Howarth C."/>
            <person name="Imamovic A."/>
            <person name="Ireland A."/>
            <person name="Larimer J."/>
            <person name="McCowan C."/>
            <person name="Murphy C."/>
            <person name="Pearson M."/>
            <person name="Poon T.W."/>
            <person name="Priest M."/>
            <person name="Roberts A."/>
            <person name="Saif S."/>
            <person name="Shea T."/>
            <person name="Sisk P."/>
            <person name="Sykes S."/>
            <person name="Wortman J."/>
            <person name="Nusbaum C."/>
            <person name="Birren B."/>
        </authorList>
    </citation>
    <scope>NUCLEOTIDE SEQUENCE [LARGE SCALE GENOMIC DNA]</scope>
    <source>
        <strain evidence="6">Tanzania (2000708)</strain>
    </source>
</reference>
<evidence type="ECO:0000313" key="5">
    <source>
        <dbReference type="EMBL" id="ETW37860.1"/>
    </source>
</evidence>
<reference evidence="5 6" key="2">
    <citation type="submission" date="2013-02" db="EMBL/GenBank/DDBJ databases">
        <title>The Genome Sequence of Plasmodium falciparum Tanzania (2000708).</title>
        <authorList>
            <consortium name="The Broad Institute Genome Sequencing Platform"/>
            <consortium name="The Broad Institute Genome Sequencing Center for Infectious Disease"/>
            <person name="Neafsey D."/>
            <person name="Cheeseman I."/>
            <person name="Volkman S."/>
            <person name="Adams J."/>
            <person name="Walker B."/>
            <person name="Young S.K."/>
            <person name="Zeng Q."/>
            <person name="Gargeya S."/>
            <person name="Fitzgerald M."/>
            <person name="Haas B."/>
            <person name="Abouelleil A."/>
            <person name="Alvarado L."/>
            <person name="Arachchi H.M."/>
            <person name="Berlin A.M."/>
            <person name="Chapman S.B."/>
            <person name="Dewar J."/>
            <person name="Goldberg J."/>
            <person name="Griggs A."/>
            <person name="Gujja S."/>
            <person name="Hansen M."/>
            <person name="Howarth C."/>
            <person name="Imamovic A."/>
            <person name="Larimer J."/>
            <person name="McCowan C."/>
            <person name="Murphy C."/>
            <person name="Neiman D."/>
            <person name="Pearson M."/>
            <person name="Priest M."/>
            <person name="Roberts A."/>
            <person name="Saif S."/>
            <person name="Shea T."/>
            <person name="Sisk P."/>
            <person name="Sykes S."/>
            <person name="Wortman J."/>
            <person name="Nusbaum C."/>
            <person name="Birren B."/>
        </authorList>
    </citation>
    <scope>NUCLEOTIDE SEQUENCE [LARGE SCALE GENOMIC DNA]</scope>
    <source>
        <strain evidence="6">Tanzania (2000708)</strain>
    </source>
</reference>
<feature type="coiled-coil region" evidence="3">
    <location>
        <begin position="489"/>
        <end position="516"/>
    </location>
</feature>
<evidence type="ECO:0000256" key="2">
    <source>
        <dbReference type="ARBA" id="ARBA00022737"/>
    </source>
</evidence>
<dbReference type="Proteomes" id="UP000030708">
    <property type="component" value="Unassembled WGS sequence"/>
</dbReference>
<accession>A0A024WBW7</accession>
<proteinExistence type="predicted"/>
<evidence type="ECO:0000256" key="4">
    <source>
        <dbReference type="SAM" id="MobiDB-lite"/>
    </source>
</evidence>
<sequence length="1257" mass="148855">MLLDLSNNKLKSLEDCDIILEKLIELNLDYPSITYLNVSHNNIKSIKGLRAFENLRVLNISHNEVISLDDDYIPCCTEKIIADHNLLTDICFKGIEKVEEEYDEDICEENNSYEKCNNENVYKGNDNDNDDINCNNNFYCDEDDNILCGKDIIKNKTKNYKKNNYHNEQEKRNQHNNNHEKKKVTRNRSIYDSFNSNILNEKNMYTNKNLPLNKLIYLDVSYNNIKKLTTFEKYLHIINKNKREKNDSCSDDAYMNNFISNKTEQDVMILFFNSLETLHLRGNQLTNLKGLSVFKNLKVLDLRSNFINHPVQLFYILDNKNWLKKYQKNKMERKDTNYYSYFVYILKKYKNFKNLQNLFLQGNNKVLKPKYLFMSVYNVLKNINVKRKLSTDVITDNLSLDKDKSLFIKDTFNNKNLYSCKTREKKFLYSINEDEDEKKIDDLIKHISYNVSRNSSNIMSSQNSWKKNQECIKLKSCDNNKREFVWDNNQTEENQVQNKNRERDNIKKKILNTKEKNYISEESNVSYVEKANNCKKNIYKYIKSNDNINKSLVKEKKKNIFPSCERHNEEYLNEKINNRNTNNNININHENNNILNTKERCSYTKHCHKNDTENNKIKKNKMEITINSLHKTYKQKEGRNICFPSVFKENKKTNDVLKEILYKNRDMDKSTLTNFSSMEESDMFDSDCEEIMLTSNSDLININKENMNKEKINKENVNKEKINKEKINKEKINKEKINKEKINKENMNKENMNKENMNKENIHMDDYNIHNCNIKELSNFSDKNKNHSSSKQKGNSNPLTINYGKEDKYNMDDHKKMIGTIEKMIEYKNSKEKGIIDDGDICISKQENEHGIFNEKRNKEQLNKQGTNGSMNGGTNGGTNGNMNGNKDKYQMEDSLYNDEEKKEVCNILNISYRKNKTNYCDDNNLKTEKCNIQRNVKNEMNISYSNQDICIYKIEEGKENVTYKCNNKNKLPMSNPQNRKLYHACSSFKSESTDVTERTMNMDKKLIIKKNILNNDSLNINNMKNIKDLIISKNMMNIQQAYPIHIQNNKETKNWNKKEEHDHNMSSIIKDTLLVEKKKVPKNEDINDYINEKKNQSIIKRNDLSQNNHKGTCIKNVQDVNILKDTEKYNDKNSMLCNNLALYLKDACLNLGKEKQYTNNLLEQKKKLENEIKIMNAQKDIYKKKIKNLEKLCIEKNKITKKYKNMNNTFKSFEHMKIEVPKGDMHSQNEYIENTMEKLYNVFFDAFGEEHIITKM</sequence>
<evidence type="ECO:0000256" key="1">
    <source>
        <dbReference type="ARBA" id="ARBA00022614"/>
    </source>
</evidence>
<feature type="compositionally biased region" description="Polar residues" evidence="4">
    <location>
        <begin position="780"/>
        <end position="800"/>
    </location>
</feature>
<feature type="compositionally biased region" description="Gly residues" evidence="4">
    <location>
        <begin position="871"/>
        <end position="880"/>
    </location>
</feature>
<evidence type="ECO:0008006" key="7">
    <source>
        <dbReference type="Google" id="ProtNLM"/>
    </source>
</evidence>
<dbReference type="Pfam" id="PF12799">
    <property type="entry name" value="LRR_4"/>
    <property type="match status" value="1"/>
</dbReference>
<keyword evidence="3" id="KW-0175">Coiled coil</keyword>